<evidence type="ECO:0000313" key="2">
    <source>
        <dbReference type="Proteomes" id="UP001152531"/>
    </source>
</evidence>
<dbReference type="EMBL" id="CALSDN010000004">
    <property type="protein sequence ID" value="CAH6720616.1"/>
    <property type="molecule type" value="Genomic_DNA"/>
</dbReference>
<comment type="caution">
    <text evidence="1">The sequence shown here is derived from an EMBL/GenBank/DDBJ whole genome shotgun (WGS) entry which is preliminary data.</text>
</comment>
<reference evidence="1" key="1">
    <citation type="submission" date="2022-06" db="EMBL/GenBank/DDBJ databases">
        <authorList>
            <person name="Legras J.-L."/>
            <person name="Devillers H."/>
            <person name="Grondin C."/>
        </authorList>
    </citation>
    <scope>NUCLEOTIDE SEQUENCE</scope>
    <source>
        <strain evidence="1">CLIB 1444</strain>
    </source>
</reference>
<evidence type="ECO:0000313" key="1">
    <source>
        <dbReference type="EMBL" id="CAH6720616.1"/>
    </source>
</evidence>
<protein>
    <submittedName>
        <fullName evidence="1">Uncharacterized protein</fullName>
    </submittedName>
</protein>
<sequence length="399" mass="45274">MSIINFVGQFLKDKGYEKTFAQLELEYGKPIKTDITSLPTEETLEEILHDRINFKSMTNIEHDSFNHWKTPYPHHISNEIFVGETIVSIELLKDILLISTAKQKLILMKFNGDILNVYEKLIGVVIKKIITDGEKFVFVGGMDGKIYKFEYKDNELVKVDEVKVHRRLIVDMKYIDGYVLTLGFEKLVKLIDSKDLKEVSSLETMNSPVSIDGVSINNEIIAAVGYTDNTLIDIFKLTNNSERLYKLSISDAEFSTSNFTPRSIHFKQGDDLQLAIGTSHEPYMRVIIVSVDMGNPGADQPDEVQPGAEPTKIIRNKIIKNILTMSPQDKYSVPFIKWRQDSDGIWVGGDDGKIRGINLCNDEIIEIVGHDSNIKWLTSVNNGDNLVTVGDDRLIKIWK</sequence>
<dbReference type="Proteomes" id="UP001152531">
    <property type="component" value="Unassembled WGS sequence"/>
</dbReference>
<gene>
    <name evidence="1" type="ORF">CLIB1444_04S04082</name>
</gene>
<proteinExistence type="predicted"/>
<name>A0ACA9Y6J7_9ASCO</name>
<accession>A0ACA9Y6J7</accession>
<keyword evidence="2" id="KW-1185">Reference proteome</keyword>
<organism evidence="1 2">
    <name type="scientific">[Candida] jaroonii</name>
    <dbReference type="NCBI Taxonomy" id="467808"/>
    <lineage>
        <taxon>Eukaryota</taxon>
        <taxon>Fungi</taxon>
        <taxon>Dikarya</taxon>
        <taxon>Ascomycota</taxon>
        <taxon>Saccharomycotina</taxon>
        <taxon>Pichiomycetes</taxon>
        <taxon>Debaryomycetaceae</taxon>
        <taxon>Yamadazyma</taxon>
    </lineage>
</organism>